<protein>
    <recommendedName>
        <fullName evidence="1">LUD domain-containing protein</fullName>
    </recommendedName>
</protein>
<name>A0A096CMB2_9FIRM</name>
<dbReference type="PANTHER" id="PTHR43682">
    <property type="entry name" value="LACTATE UTILIZATION PROTEIN C"/>
    <property type="match status" value="1"/>
</dbReference>
<dbReference type="RefSeq" id="WP_028257948.1">
    <property type="nucleotide sequence ID" value="NZ_JRNT01000040.1"/>
</dbReference>
<accession>A0A096CMB2</accession>
<sequence>MDEAKRKAFLGRLSKSLGRTEVPTSVEPFDYSKGPQGKLMQNMSRDEIVELFKAECKKNNTKYVETTKDNLYSVLMDVIKDWGNGKVIYPDAPELDEYKLRDAFNNNTNQDVTFVKWDAEKGRDYCIGEAQNAEMGITFATLGIAETATVLQRSDVGSGRSVGLLPLVHIAVIKTKDIYPRMTQSMQRVQEIYDADPAGFPSNFVHITGPSSTADIELVRVVGVHGPVNISYVLVNED</sequence>
<dbReference type="Pfam" id="PF02589">
    <property type="entry name" value="LUD_dom"/>
    <property type="match status" value="1"/>
</dbReference>
<feature type="domain" description="LUD" evidence="1">
    <location>
        <begin position="50"/>
        <end position="235"/>
    </location>
</feature>
<gene>
    <name evidence="2" type="ORF">HMPREF0872_08370</name>
</gene>
<evidence type="ECO:0000313" key="2">
    <source>
        <dbReference type="EMBL" id="KGF46449.1"/>
    </source>
</evidence>
<organism evidence="2 3">
    <name type="scientific">Veillonella montpellierensis DNF00314</name>
    <dbReference type="NCBI Taxonomy" id="1401067"/>
    <lineage>
        <taxon>Bacteria</taxon>
        <taxon>Bacillati</taxon>
        <taxon>Bacillota</taxon>
        <taxon>Negativicutes</taxon>
        <taxon>Veillonellales</taxon>
        <taxon>Veillonellaceae</taxon>
        <taxon>Veillonella</taxon>
    </lineage>
</organism>
<evidence type="ECO:0000313" key="3">
    <source>
        <dbReference type="Proteomes" id="UP000029628"/>
    </source>
</evidence>
<reference evidence="2 3" key="1">
    <citation type="submission" date="2014-07" db="EMBL/GenBank/DDBJ databases">
        <authorList>
            <person name="McCorrison J."/>
            <person name="Sanka R."/>
            <person name="Torralba M."/>
            <person name="Gillis M."/>
            <person name="Haft D.H."/>
            <person name="Methe B."/>
            <person name="Sutton G."/>
            <person name="Nelson K.E."/>
        </authorList>
    </citation>
    <scope>NUCLEOTIDE SEQUENCE [LARGE SCALE GENOMIC DNA]</scope>
    <source>
        <strain evidence="2 3">DNF00314</strain>
    </source>
</reference>
<dbReference type="InterPro" id="IPR003741">
    <property type="entry name" value="LUD_dom"/>
</dbReference>
<keyword evidence="3" id="KW-1185">Reference proteome</keyword>
<dbReference type="EMBL" id="JRNT01000040">
    <property type="protein sequence ID" value="KGF46449.1"/>
    <property type="molecule type" value="Genomic_DNA"/>
</dbReference>
<comment type="caution">
    <text evidence="2">The sequence shown here is derived from an EMBL/GenBank/DDBJ whole genome shotgun (WGS) entry which is preliminary data.</text>
</comment>
<dbReference type="Proteomes" id="UP000029628">
    <property type="component" value="Unassembled WGS sequence"/>
</dbReference>
<dbReference type="AlphaFoldDB" id="A0A096CMB2"/>
<proteinExistence type="predicted"/>
<dbReference type="eggNOG" id="COG1556">
    <property type="taxonomic scope" value="Bacteria"/>
</dbReference>
<dbReference type="Gene3D" id="3.40.50.10420">
    <property type="entry name" value="NagB/RpiA/CoA transferase-like"/>
    <property type="match status" value="1"/>
</dbReference>
<dbReference type="InterPro" id="IPR037171">
    <property type="entry name" value="NagB/RpiA_transferase-like"/>
</dbReference>
<dbReference type="InterPro" id="IPR024185">
    <property type="entry name" value="FTHF_cligase-like_sf"/>
</dbReference>
<evidence type="ECO:0000259" key="1">
    <source>
        <dbReference type="Pfam" id="PF02589"/>
    </source>
</evidence>
<dbReference type="PANTHER" id="PTHR43682:SF1">
    <property type="entry name" value="LACTATE UTILIZATION PROTEIN C"/>
    <property type="match status" value="1"/>
</dbReference>
<dbReference type="SUPFAM" id="SSF100950">
    <property type="entry name" value="NagB/RpiA/CoA transferase-like"/>
    <property type="match status" value="1"/>
</dbReference>